<dbReference type="InterPro" id="IPR050377">
    <property type="entry name" value="Radical_SAM_PqqE_MftC-like"/>
</dbReference>
<dbReference type="GO" id="GO:0046872">
    <property type="term" value="F:metal ion binding"/>
    <property type="evidence" value="ECO:0007669"/>
    <property type="project" value="UniProtKB-KW"/>
</dbReference>
<dbReference type="Gene3D" id="3.20.20.70">
    <property type="entry name" value="Aldolase class I"/>
    <property type="match status" value="1"/>
</dbReference>
<evidence type="ECO:0000256" key="4">
    <source>
        <dbReference type="ARBA" id="ARBA00023014"/>
    </source>
</evidence>
<name>A0A1G9HXU0_9PSEU</name>
<keyword evidence="2" id="KW-0479">Metal-binding</keyword>
<dbReference type="InterPro" id="IPR058240">
    <property type="entry name" value="rSAM_sf"/>
</dbReference>
<evidence type="ECO:0000313" key="6">
    <source>
        <dbReference type="EMBL" id="SDL17393.1"/>
    </source>
</evidence>
<dbReference type="Proteomes" id="UP000199682">
    <property type="component" value="Unassembled WGS sequence"/>
</dbReference>
<dbReference type="Pfam" id="PF04055">
    <property type="entry name" value="Radical_SAM"/>
    <property type="match status" value="1"/>
</dbReference>
<organism evidence="6 7">
    <name type="scientific">Lentzea albidocapillata subsp. violacea</name>
    <dbReference type="NCBI Taxonomy" id="128104"/>
    <lineage>
        <taxon>Bacteria</taxon>
        <taxon>Bacillati</taxon>
        <taxon>Actinomycetota</taxon>
        <taxon>Actinomycetes</taxon>
        <taxon>Pseudonocardiales</taxon>
        <taxon>Pseudonocardiaceae</taxon>
        <taxon>Lentzea</taxon>
    </lineage>
</organism>
<evidence type="ECO:0000313" key="7">
    <source>
        <dbReference type="Proteomes" id="UP000199682"/>
    </source>
</evidence>
<proteinExistence type="predicted"/>
<keyword evidence="3" id="KW-0408">Iron</keyword>
<dbReference type="EMBL" id="FNET01000009">
    <property type="protein sequence ID" value="SDL17393.1"/>
    <property type="molecule type" value="Genomic_DNA"/>
</dbReference>
<dbReference type="InterPro" id="IPR013785">
    <property type="entry name" value="Aldolase_TIM"/>
</dbReference>
<protein>
    <submittedName>
        <fullName evidence="6">Radical SAM superfamily enzyme, MoaA/NifB/PqqE/SkfB family</fullName>
    </submittedName>
</protein>
<evidence type="ECO:0000259" key="5">
    <source>
        <dbReference type="PROSITE" id="PS51918"/>
    </source>
</evidence>
<evidence type="ECO:0000256" key="1">
    <source>
        <dbReference type="ARBA" id="ARBA00022691"/>
    </source>
</evidence>
<evidence type="ECO:0000256" key="3">
    <source>
        <dbReference type="ARBA" id="ARBA00023004"/>
    </source>
</evidence>
<dbReference type="SFLD" id="SFLDG01067">
    <property type="entry name" value="SPASM/twitch_domain_containing"/>
    <property type="match status" value="1"/>
</dbReference>
<dbReference type="GO" id="GO:0051536">
    <property type="term" value="F:iron-sulfur cluster binding"/>
    <property type="evidence" value="ECO:0007669"/>
    <property type="project" value="UniProtKB-KW"/>
</dbReference>
<dbReference type="CDD" id="cd01335">
    <property type="entry name" value="Radical_SAM"/>
    <property type="match status" value="1"/>
</dbReference>
<sequence>MHTLIASPFLTDFVVVKPDEQGAVQIGSDLFDELLVASSRPDASCPQWLVDAARKRWDLDLTCGPLAQSVKVREPSPLGYGRASYEVNLGCNYKCPHCYLGTKTFEGLAWSEREQMLHTVRDSGALWFQITGGEPTVDKLFPQVYTTAWDFGMMITLSTNGSALHAPRILDLLTERRPYRITVSVYGASASVYDEVTQRSGSHELFRKGIKAAHENGLPLRFNLVMTDRNAHELDEMKAFAEDLGVSYHVYSKISPTIYGGAETLPSQSSEFLHTRKPFTGCGAGHTHFHVDPFGLASICKVGRDAQFSLVEKGLDALRELAGVADSLMGRTGGCSGCKLSGSCFTCRPLAKLYQTANAPLERYCQHGGR</sequence>
<feature type="domain" description="Radical SAM core" evidence="5">
    <location>
        <begin position="77"/>
        <end position="292"/>
    </location>
</feature>
<dbReference type="GO" id="GO:0003824">
    <property type="term" value="F:catalytic activity"/>
    <property type="evidence" value="ECO:0007669"/>
    <property type="project" value="InterPro"/>
</dbReference>
<dbReference type="PANTHER" id="PTHR11228">
    <property type="entry name" value="RADICAL SAM DOMAIN PROTEIN"/>
    <property type="match status" value="1"/>
</dbReference>
<gene>
    <name evidence="6" type="ORF">SAMN04488074_109193</name>
</gene>
<dbReference type="PROSITE" id="PS51918">
    <property type="entry name" value="RADICAL_SAM"/>
    <property type="match status" value="1"/>
</dbReference>
<dbReference type="AlphaFoldDB" id="A0A1G9HXU0"/>
<dbReference type="InterPro" id="IPR007197">
    <property type="entry name" value="rSAM"/>
</dbReference>
<accession>A0A1G9HXU0</accession>
<evidence type="ECO:0000256" key="2">
    <source>
        <dbReference type="ARBA" id="ARBA00022723"/>
    </source>
</evidence>
<dbReference type="SFLD" id="SFLDS00029">
    <property type="entry name" value="Radical_SAM"/>
    <property type="match status" value="1"/>
</dbReference>
<reference evidence="7" key="1">
    <citation type="submission" date="2016-10" db="EMBL/GenBank/DDBJ databases">
        <authorList>
            <person name="Varghese N."/>
            <person name="Submissions S."/>
        </authorList>
    </citation>
    <scope>NUCLEOTIDE SEQUENCE [LARGE SCALE GENOMIC DNA]</scope>
    <source>
        <strain evidence="7">DSM 44796</strain>
    </source>
</reference>
<dbReference type="SUPFAM" id="SSF102114">
    <property type="entry name" value="Radical SAM enzymes"/>
    <property type="match status" value="1"/>
</dbReference>
<keyword evidence="4" id="KW-0411">Iron-sulfur</keyword>
<dbReference type="PANTHER" id="PTHR11228:SF7">
    <property type="entry name" value="PQQA PEPTIDE CYCLASE"/>
    <property type="match status" value="1"/>
</dbReference>
<keyword evidence="1" id="KW-0949">S-adenosyl-L-methionine</keyword>